<dbReference type="PANTHER" id="PTHR30337:SF0">
    <property type="entry name" value="NUCLEASE SBCCD SUBUNIT D"/>
    <property type="match status" value="1"/>
</dbReference>
<dbReference type="eggNOG" id="COG0420">
    <property type="taxonomic scope" value="Bacteria"/>
</dbReference>
<evidence type="ECO:0000256" key="7">
    <source>
        <dbReference type="RuleBase" id="RU363069"/>
    </source>
</evidence>
<dbReference type="GO" id="GO:0008408">
    <property type="term" value="F:3'-5' exonuclease activity"/>
    <property type="evidence" value="ECO:0007669"/>
    <property type="project" value="InterPro"/>
</dbReference>
<evidence type="ECO:0000256" key="2">
    <source>
        <dbReference type="ARBA" id="ARBA00011322"/>
    </source>
</evidence>
<evidence type="ECO:0000256" key="1">
    <source>
        <dbReference type="ARBA" id="ARBA00010555"/>
    </source>
</evidence>
<evidence type="ECO:0000256" key="4">
    <source>
        <dbReference type="ARBA" id="ARBA00022722"/>
    </source>
</evidence>
<dbReference type="EMBL" id="AP013068">
    <property type="protein sequence ID" value="BAN46841.1"/>
    <property type="molecule type" value="Genomic_DNA"/>
</dbReference>
<dbReference type="OrthoDB" id="9773856at2"/>
<name>S6AS22_METRE</name>
<evidence type="ECO:0000256" key="3">
    <source>
        <dbReference type="ARBA" id="ARBA00013365"/>
    </source>
</evidence>
<dbReference type="GO" id="GO:0006260">
    <property type="term" value="P:DNA replication"/>
    <property type="evidence" value="ECO:0007669"/>
    <property type="project" value="UniProtKB-KW"/>
</dbReference>
<proteinExistence type="inferred from homology"/>
<evidence type="ECO:0000313" key="10">
    <source>
        <dbReference type="EMBL" id="BAN46841.1"/>
    </source>
</evidence>
<dbReference type="Gene3D" id="3.60.21.10">
    <property type="match status" value="1"/>
</dbReference>
<dbReference type="SUPFAM" id="SSF56300">
    <property type="entry name" value="Metallo-dependent phosphatases"/>
    <property type="match status" value="1"/>
</dbReference>
<sequence>MRILHTSDWHLGQHFMGKTRQAEHQAFCRWLIEQVRERQVDAVLIAGDVFDTGAPPSYAREQYNQFIVELLDTGASLVVLAGNHDSVAMLGESRALLAQLGTRVVPAVGTDLDQQLLVLKRRNGEPGAILCAIPFIRPRDVLQSQAGQSAADKQLSLQQAIQDHYQQLFALAEQRRNELGGGLPIIASGHLTTVGASASESVREIYVGALEAFPTSAFPAADYIALGHIHRPQKVGGLEHIRYCGSPIALAFDEAKQQKQVLLVELDSIGLHQVEALPVPCFQPLHSVRGSLDELPAQLAEVTREGTPERPVWLEVLVSTDDYLSDLQARLAALCEGLPVEVLRIRRERGNAQPGLARAARETLDELNPEEVFDKRLESEVLEDGLHRELLGLHRQVLADLREDQA</sequence>
<dbReference type="GO" id="GO:0006310">
    <property type="term" value="P:DNA recombination"/>
    <property type="evidence" value="ECO:0007669"/>
    <property type="project" value="UniProtKB-KW"/>
</dbReference>
<gene>
    <name evidence="7 10" type="primary">sbcD</name>
    <name evidence="10" type="ORF">PCA10_11090</name>
</gene>
<dbReference type="InterPro" id="IPR026843">
    <property type="entry name" value="SbcD_C"/>
</dbReference>
<keyword evidence="4 7" id="KW-0540">Nuclease</keyword>
<dbReference type="NCBIfam" id="NF008206">
    <property type="entry name" value="PRK10966.1"/>
    <property type="match status" value="1"/>
</dbReference>
<dbReference type="Pfam" id="PF00149">
    <property type="entry name" value="Metallophos"/>
    <property type="match status" value="1"/>
</dbReference>
<dbReference type="STRING" id="1245471.PCA10_11090"/>
<evidence type="ECO:0000256" key="5">
    <source>
        <dbReference type="ARBA" id="ARBA00022801"/>
    </source>
</evidence>
<evidence type="ECO:0000256" key="6">
    <source>
        <dbReference type="ARBA" id="ARBA00022839"/>
    </source>
</evidence>
<evidence type="ECO:0000313" key="11">
    <source>
        <dbReference type="Proteomes" id="UP000015503"/>
    </source>
</evidence>
<comment type="similarity">
    <text evidence="1 7">Belongs to the SbcD family.</text>
</comment>
<dbReference type="Pfam" id="PF12320">
    <property type="entry name" value="SbcD_C"/>
    <property type="match status" value="1"/>
</dbReference>
<comment type="function">
    <text evidence="7">SbcCD cleaves DNA hairpin structures. These structures can inhibit DNA replication and are intermediates in certain DNA recombination reactions. The complex acts as a 3'-&gt;5' double strand exonuclease that can open hairpins. It also has a 5' single-strand endonuclease activity.</text>
</comment>
<dbReference type="InterPro" id="IPR004843">
    <property type="entry name" value="Calcineurin-like_PHP"/>
</dbReference>
<evidence type="ECO:0000259" key="9">
    <source>
        <dbReference type="Pfam" id="PF12320"/>
    </source>
</evidence>
<dbReference type="PATRIC" id="fig|1245471.3.peg.1121"/>
<keyword evidence="6 7" id="KW-0269">Exonuclease</keyword>
<feature type="domain" description="Nuclease SbcCD subunit D C-terminal" evidence="9">
    <location>
        <begin position="281"/>
        <end position="380"/>
    </location>
</feature>
<keyword evidence="5 7" id="KW-0378">Hydrolase</keyword>
<feature type="domain" description="Calcineurin-like phosphoesterase" evidence="8">
    <location>
        <begin position="1"/>
        <end position="232"/>
    </location>
</feature>
<accession>S6AS22</accession>
<keyword evidence="11" id="KW-1185">Reference proteome</keyword>
<dbReference type="Gene3D" id="3.30.160.720">
    <property type="match status" value="1"/>
</dbReference>
<dbReference type="NCBIfam" id="TIGR00619">
    <property type="entry name" value="sbcd"/>
    <property type="match status" value="1"/>
</dbReference>
<reference evidence="10 11" key="1">
    <citation type="journal article" date="2013" name="Genome Announc.">
        <title>Complete Genome Sequence of the Carbazole Degrader Pseudomonas resinovorans Strain CA10 (NBRC 106553).</title>
        <authorList>
            <person name="Shintani M."/>
            <person name="Hosoyama A."/>
            <person name="Ohji S."/>
            <person name="Tsuchikane K."/>
            <person name="Takarada H."/>
            <person name="Yamazoe A."/>
            <person name="Fujita N."/>
            <person name="Nojiri H."/>
        </authorList>
    </citation>
    <scope>NUCLEOTIDE SEQUENCE [LARGE SCALE GENOMIC DNA]</scope>
    <source>
        <strain evidence="10 11">NBRC 106553</strain>
    </source>
</reference>
<organism evidence="10 11">
    <name type="scientific">Metapseudomonas resinovorans NBRC 106553</name>
    <dbReference type="NCBI Taxonomy" id="1245471"/>
    <lineage>
        <taxon>Bacteria</taxon>
        <taxon>Pseudomonadati</taxon>
        <taxon>Pseudomonadota</taxon>
        <taxon>Gammaproteobacteria</taxon>
        <taxon>Pseudomonadales</taxon>
        <taxon>Pseudomonadaceae</taxon>
        <taxon>Metapseudomonas</taxon>
    </lineage>
</organism>
<keyword evidence="7" id="KW-0233">DNA recombination</keyword>
<dbReference type="GO" id="GO:0004519">
    <property type="term" value="F:endonuclease activity"/>
    <property type="evidence" value="ECO:0007669"/>
    <property type="project" value="UniProtKB-KW"/>
</dbReference>
<dbReference type="Proteomes" id="UP000015503">
    <property type="component" value="Chromosome"/>
</dbReference>
<comment type="subunit">
    <text evidence="2 7">Heterodimer of SbcC and SbcD.</text>
</comment>
<dbReference type="PANTHER" id="PTHR30337">
    <property type="entry name" value="COMPONENT OF ATP-DEPENDENT DSDNA EXONUCLEASE"/>
    <property type="match status" value="1"/>
</dbReference>
<dbReference type="CDD" id="cd00840">
    <property type="entry name" value="MPP_Mre11_N"/>
    <property type="match status" value="1"/>
</dbReference>
<evidence type="ECO:0000259" key="8">
    <source>
        <dbReference type="Pfam" id="PF00149"/>
    </source>
</evidence>
<keyword evidence="7" id="KW-0235">DNA replication</keyword>
<dbReference type="InterPro" id="IPR041796">
    <property type="entry name" value="Mre11_N"/>
</dbReference>
<dbReference type="RefSeq" id="WP_016491043.1">
    <property type="nucleotide sequence ID" value="NC_021499.1"/>
</dbReference>
<dbReference type="InterPro" id="IPR029052">
    <property type="entry name" value="Metallo-depent_PP-like"/>
</dbReference>
<protein>
    <recommendedName>
        <fullName evidence="3 7">Nuclease SbcCD subunit D</fullName>
    </recommendedName>
</protein>
<keyword evidence="7" id="KW-0255">Endonuclease</keyword>
<dbReference type="AlphaFoldDB" id="S6AS22"/>
<dbReference type="HOGENOM" id="CLU_038045_2_0_6"/>
<dbReference type="InterPro" id="IPR050535">
    <property type="entry name" value="DNA_Repair-Maintenance_Comp"/>
</dbReference>
<dbReference type="InterPro" id="IPR004593">
    <property type="entry name" value="SbcD"/>
</dbReference>
<dbReference type="KEGG" id="pre:PCA10_11090"/>